<feature type="domain" description="Phosphatidic acid phosphatase type 2/haloperoxidase" evidence="9">
    <location>
        <begin position="67"/>
        <end position="180"/>
    </location>
</feature>
<evidence type="ECO:0000256" key="2">
    <source>
        <dbReference type="ARBA" id="ARBA00022475"/>
    </source>
</evidence>
<keyword evidence="6 8" id="KW-0472">Membrane</keyword>
<organism evidence="10 11">
    <name type="scientific">Amycolatopsis samaneae</name>
    <dbReference type="NCBI Taxonomy" id="664691"/>
    <lineage>
        <taxon>Bacteria</taxon>
        <taxon>Bacillati</taxon>
        <taxon>Actinomycetota</taxon>
        <taxon>Actinomycetes</taxon>
        <taxon>Pseudonocardiales</taxon>
        <taxon>Pseudonocardiaceae</taxon>
        <taxon>Amycolatopsis</taxon>
    </lineage>
</organism>
<dbReference type="Pfam" id="PF01569">
    <property type="entry name" value="PAP2"/>
    <property type="match status" value="1"/>
</dbReference>
<keyword evidence="4" id="KW-0378">Hydrolase</keyword>
<reference evidence="11" key="1">
    <citation type="journal article" date="2019" name="Int. J. Syst. Evol. Microbiol.">
        <title>The Global Catalogue of Microorganisms (GCM) 10K type strain sequencing project: providing services to taxonomists for standard genome sequencing and annotation.</title>
        <authorList>
            <consortium name="The Broad Institute Genomics Platform"/>
            <consortium name="The Broad Institute Genome Sequencing Center for Infectious Disease"/>
            <person name="Wu L."/>
            <person name="Ma J."/>
        </authorList>
    </citation>
    <scope>NUCLEOTIDE SEQUENCE [LARGE SCALE GENOMIC DNA]</scope>
    <source>
        <strain evidence="11">CGMCC 4.7643</strain>
    </source>
</reference>
<gene>
    <name evidence="10" type="ORF">ACFSYJ_18090</name>
</gene>
<feature type="transmembrane region" description="Helical" evidence="8">
    <location>
        <begin position="165"/>
        <end position="183"/>
    </location>
</feature>
<sequence>MTMPTRLLSDAGSGSGLYDEVVEFAAGTPTWFQSLGALYTKVGLLIFGVLLVVSWWRARAKNDARGIALSLLAPAATAGAYVLSELLKLVIHEDRPCRGLPSGATVAACPEAGDWSFPSNHATIAAAAAVGLSIAWRRIAPWIAGLAVLMALSRVFVGVHYPHDVLAGLLLGAVVAWIVSRSLEKRVTGLVLRYAGRPGIGVLLFARPPASEAPTRVLPRQPGPTGPPPPDRPRRR</sequence>
<evidence type="ECO:0000256" key="6">
    <source>
        <dbReference type="ARBA" id="ARBA00023136"/>
    </source>
</evidence>
<keyword evidence="5 8" id="KW-1133">Transmembrane helix</keyword>
<evidence type="ECO:0000256" key="7">
    <source>
        <dbReference type="SAM" id="MobiDB-lite"/>
    </source>
</evidence>
<name>A0ABW5GI64_9PSEU</name>
<dbReference type="InterPro" id="IPR000326">
    <property type="entry name" value="PAP2/HPO"/>
</dbReference>
<keyword evidence="11" id="KW-1185">Reference proteome</keyword>
<comment type="caution">
    <text evidence="10">The sequence shown here is derived from an EMBL/GenBank/DDBJ whole genome shotgun (WGS) entry which is preliminary data.</text>
</comment>
<dbReference type="RefSeq" id="WP_345393604.1">
    <property type="nucleotide sequence ID" value="NZ_BAABHG010000006.1"/>
</dbReference>
<dbReference type="InterPro" id="IPR036938">
    <property type="entry name" value="PAP2/HPO_sf"/>
</dbReference>
<evidence type="ECO:0000256" key="8">
    <source>
        <dbReference type="SAM" id="Phobius"/>
    </source>
</evidence>
<evidence type="ECO:0000256" key="5">
    <source>
        <dbReference type="ARBA" id="ARBA00022989"/>
    </source>
</evidence>
<dbReference type="SMART" id="SM00014">
    <property type="entry name" value="acidPPc"/>
    <property type="match status" value="1"/>
</dbReference>
<evidence type="ECO:0000313" key="11">
    <source>
        <dbReference type="Proteomes" id="UP001597419"/>
    </source>
</evidence>
<feature type="transmembrane region" description="Helical" evidence="8">
    <location>
        <begin position="139"/>
        <end position="159"/>
    </location>
</feature>
<dbReference type="EMBL" id="JBHUKU010000009">
    <property type="protein sequence ID" value="MFD2460524.1"/>
    <property type="molecule type" value="Genomic_DNA"/>
</dbReference>
<keyword evidence="2" id="KW-1003">Cell membrane</keyword>
<evidence type="ECO:0000256" key="4">
    <source>
        <dbReference type="ARBA" id="ARBA00022801"/>
    </source>
</evidence>
<dbReference type="Gene3D" id="1.20.144.10">
    <property type="entry name" value="Phosphatidic acid phosphatase type 2/haloperoxidase"/>
    <property type="match status" value="1"/>
</dbReference>
<feature type="compositionally biased region" description="Pro residues" evidence="7">
    <location>
        <begin position="221"/>
        <end position="230"/>
    </location>
</feature>
<dbReference type="PANTHER" id="PTHR14969:SF62">
    <property type="entry name" value="DECAPRENYLPHOSPHORYL-5-PHOSPHORIBOSE PHOSPHATASE RV3807C-RELATED"/>
    <property type="match status" value="1"/>
</dbReference>
<dbReference type="PANTHER" id="PTHR14969">
    <property type="entry name" value="SPHINGOSINE-1-PHOSPHATE PHOSPHOHYDROLASE"/>
    <property type="match status" value="1"/>
</dbReference>
<keyword evidence="3 8" id="KW-0812">Transmembrane</keyword>
<proteinExistence type="predicted"/>
<dbReference type="SUPFAM" id="SSF48317">
    <property type="entry name" value="Acid phosphatase/Vanadium-dependent haloperoxidase"/>
    <property type="match status" value="1"/>
</dbReference>
<evidence type="ECO:0000259" key="9">
    <source>
        <dbReference type="SMART" id="SM00014"/>
    </source>
</evidence>
<feature type="transmembrane region" description="Helical" evidence="8">
    <location>
        <begin position="38"/>
        <end position="56"/>
    </location>
</feature>
<feature type="region of interest" description="Disordered" evidence="7">
    <location>
        <begin position="212"/>
        <end position="236"/>
    </location>
</feature>
<evidence type="ECO:0000256" key="3">
    <source>
        <dbReference type="ARBA" id="ARBA00022692"/>
    </source>
</evidence>
<comment type="subcellular location">
    <subcellularLocation>
        <location evidence="1">Cell membrane</location>
        <topology evidence="1">Multi-pass membrane protein</topology>
    </subcellularLocation>
</comment>
<dbReference type="Proteomes" id="UP001597419">
    <property type="component" value="Unassembled WGS sequence"/>
</dbReference>
<evidence type="ECO:0000256" key="1">
    <source>
        <dbReference type="ARBA" id="ARBA00004651"/>
    </source>
</evidence>
<evidence type="ECO:0000313" key="10">
    <source>
        <dbReference type="EMBL" id="MFD2460524.1"/>
    </source>
</evidence>
<accession>A0ABW5GI64</accession>
<protein>
    <submittedName>
        <fullName evidence="10">Phosphatase PAP2 family protein</fullName>
    </submittedName>
</protein>